<gene>
    <name evidence="2" type="ORF">HPLM_LOCUS12384</name>
</gene>
<dbReference type="AlphaFoldDB" id="A0A158QPC5"/>
<dbReference type="WBParaSite" id="HPLM_0001239201-mRNA-1">
    <property type="protein sequence ID" value="HPLM_0001239201-mRNA-1"/>
    <property type="gene ID" value="HPLM_0001239201"/>
</dbReference>
<dbReference type="EMBL" id="UZAF01017849">
    <property type="protein sequence ID" value="VDO45516.1"/>
    <property type="molecule type" value="Genomic_DNA"/>
</dbReference>
<organism evidence="4">
    <name type="scientific">Haemonchus placei</name>
    <name type="common">Barber's pole worm</name>
    <dbReference type="NCBI Taxonomy" id="6290"/>
    <lineage>
        <taxon>Eukaryota</taxon>
        <taxon>Metazoa</taxon>
        <taxon>Ecdysozoa</taxon>
        <taxon>Nematoda</taxon>
        <taxon>Chromadorea</taxon>
        <taxon>Rhabditida</taxon>
        <taxon>Rhabditina</taxon>
        <taxon>Rhabditomorpha</taxon>
        <taxon>Strongyloidea</taxon>
        <taxon>Trichostrongylidae</taxon>
        <taxon>Haemonchus</taxon>
    </lineage>
</organism>
<keyword evidence="3" id="KW-1185">Reference proteome</keyword>
<evidence type="ECO:0000313" key="4">
    <source>
        <dbReference type="WBParaSite" id="HPLM_0001239201-mRNA-1"/>
    </source>
</evidence>
<dbReference type="OrthoDB" id="5825670at2759"/>
<dbReference type="STRING" id="6290.A0A158QPC5"/>
<feature type="domain" description="Ground-like" evidence="1">
    <location>
        <begin position="347"/>
        <end position="418"/>
    </location>
</feature>
<proteinExistence type="predicted"/>
<reference evidence="2 3" key="2">
    <citation type="submission" date="2018-11" db="EMBL/GenBank/DDBJ databases">
        <authorList>
            <consortium name="Pathogen Informatics"/>
        </authorList>
    </citation>
    <scope>NUCLEOTIDE SEQUENCE [LARGE SCALE GENOMIC DNA]</scope>
    <source>
        <strain evidence="2 3">MHpl1</strain>
    </source>
</reference>
<sequence>MPGEIPIGAPPPILWNPPRLPPLDMTGMLNLRPPAQLYPEENTPDVHRNALHYVHVSETTPPITNAPPLTVLPTDTALNSFERSESTTKIMDISIESHPKVEEQAQLGLTFAPSQDEFKNESPAAATFDVAESPLDNFFYPEDVADITQTTTISSTSIDYEEVYAQKRIAEKQSTTEVTQAITDEIPPADDKLRPPIYVEASHFETFEPAIETVTVDVSINYTNTNSESENEKDNFDTSTTETAYVENYSLRQREDPQRKMKDVAVTQPADPFWTFPQEDLHAVKPAKAFRGLNSMIVEKHRESGVVGKQSLREATGKRQSVFVDVFRREKFKHSFGRKRDREGQKPKCNSAALWNIMEQKMSTSASASKQVLYSAVLARFPGRIASVICSRYSFSYIVVTSPIYCEHRKTPLTCFAFIQP</sequence>
<dbReference type="Pfam" id="PF04155">
    <property type="entry name" value="Ground-like"/>
    <property type="match status" value="1"/>
</dbReference>
<evidence type="ECO:0000313" key="3">
    <source>
        <dbReference type="Proteomes" id="UP000268014"/>
    </source>
</evidence>
<dbReference type="Proteomes" id="UP000268014">
    <property type="component" value="Unassembled WGS sequence"/>
</dbReference>
<evidence type="ECO:0000313" key="2">
    <source>
        <dbReference type="EMBL" id="VDO45516.1"/>
    </source>
</evidence>
<evidence type="ECO:0000259" key="1">
    <source>
        <dbReference type="Pfam" id="PF04155"/>
    </source>
</evidence>
<name>A0A158QPC5_HAEPC</name>
<accession>A0A158QPC5</accession>
<dbReference type="InterPro" id="IPR007284">
    <property type="entry name" value="Ground-like_dom"/>
</dbReference>
<protein>
    <submittedName>
        <fullName evidence="4">Ground-like domain-containing protein</fullName>
    </submittedName>
</protein>
<reference evidence="4" key="1">
    <citation type="submission" date="2016-04" db="UniProtKB">
        <authorList>
            <consortium name="WormBaseParasite"/>
        </authorList>
    </citation>
    <scope>IDENTIFICATION</scope>
</reference>
<dbReference type="OMA" id="NIMEQKM"/>